<keyword evidence="1" id="KW-0472">Membrane</keyword>
<dbReference type="Proteomes" id="UP000195012">
    <property type="component" value="Unassembled WGS sequence"/>
</dbReference>
<feature type="signal peptide" evidence="2">
    <location>
        <begin position="1"/>
        <end position="21"/>
    </location>
</feature>
<dbReference type="VEuPathDB" id="PlasmoDB:PKA1H_010005300"/>
<organism evidence="3 4">
    <name type="scientific">Plasmodium knowlesi</name>
    <dbReference type="NCBI Taxonomy" id="5850"/>
    <lineage>
        <taxon>Eukaryota</taxon>
        <taxon>Sar</taxon>
        <taxon>Alveolata</taxon>
        <taxon>Apicomplexa</taxon>
        <taxon>Aconoidasida</taxon>
        <taxon>Haemosporida</taxon>
        <taxon>Plasmodiidae</taxon>
        <taxon>Plasmodium</taxon>
        <taxon>Plasmodium (Plasmodium)</taxon>
    </lineage>
</organism>
<feature type="transmembrane region" description="Helical" evidence="1">
    <location>
        <begin position="188"/>
        <end position="210"/>
    </location>
</feature>
<evidence type="ECO:0000313" key="4">
    <source>
        <dbReference type="Proteomes" id="UP000195012"/>
    </source>
</evidence>
<dbReference type="VEuPathDB" id="PlasmoDB:PKNOH_S01008800"/>
<feature type="transmembrane region" description="Helical" evidence="1">
    <location>
        <begin position="216"/>
        <end position="236"/>
    </location>
</feature>
<name>A0A1Y3DZ88_PLAKN</name>
<feature type="chain" id="PRO_5010990599" description="Pv-fam-d protein" evidence="2">
    <location>
        <begin position="22"/>
        <end position="241"/>
    </location>
</feature>
<sequence length="241" mass="27528">MISLRKLPLFIFVVYSWQCFGNYVSALSTLDDSTSMESLFTKVQKTKFPHHNGHHHHNDGYGGHNDSMSTLSSSVDTIFKKEGIRTNYKASYKAPHKTLYEALHEIPYRAPHEVSYRGPHKVPYKALHEFSYRAPHEVSYRGPHKTLFDAPHMARYGRMKIRPRGFFNKLLYNIEKIKRTGALLSPKVIRISLLYILALFCIGLIVVLPIGPQTPFAWMTCGMAISVLIACIYSSVRIAIK</sequence>
<keyword evidence="2" id="KW-0732">Signal</keyword>
<keyword evidence="1" id="KW-0812">Transmembrane</keyword>
<evidence type="ECO:0008006" key="5">
    <source>
        <dbReference type="Google" id="ProtNLM"/>
    </source>
</evidence>
<evidence type="ECO:0000256" key="2">
    <source>
        <dbReference type="SAM" id="SignalP"/>
    </source>
</evidence>
<dbReference type="EMBL" id="NETL01000015">
    <property type="protein sequence ID" value="OTN68755.1"/>
    <property type="molecule type" value="Genomic_DNA"/>
</dbReference>
<dbReference type="VEuPathDB" id="PlasmoDB:PKNH_0100500"/>
<keyword evidence="1" id="KW-1133">Transmembrane helix</keyword>
<reference evidence="3 4" key="1">
    <citation type="submission" date="2017-05" db="EMBL/GenBank/DDBJ databases">
        <title>PacBio assembly of a Plasmodium knowlesi genome sequence with Hi-C correction and manual annotation of the SICAvar gene family.</title>
        <authorList>
            <person name="Lapp S.A."/>
            <person name="Geraldo J.A."/>
            <person name="Chien J.-T."/>
            <person name="Ay F."/>
            <person name="Pakala S.B."/>
            <person name="Batugedara G."/>
            <person name="Humphrey J.C."/>
            <person name="Debarry J.D."/>
            <person name="Le Roch K.G."/>
            <person name="Galinski M.R."/>
            <person name="Kissinger J.C."/>
        </authorList>
    </citation>
    <scope>NUCLEOTIDE SEQUENCE [LARGE SCALE GENOMIC DNA]</scope>
    <source>
        <strain evidence="4">Malayan Strain Pk1 (A+)</strain>
    </source>
</reference>
<gene>
    <name evidence="3" type="ORF">PKNOH_S01008800</name>
</gene>
<evidence type="ECO:0000313" key="3">
    <source>
        <dbReference type="EMBL" id="OTN68755.1"/>
    </source>
</evidence>
<dbReference type="AlphaFoldDB" id="A0A1Y3DZ88"/>
<proteinExistence type="predicted"/>
<evidence type="ECO:0000256" key="1">
    <source>
        <dbReference type="SAM" id="Phobius"/>
    </source>
</evidence>
<protein>
    <recommendedName>
        <fullName evidence="5">Pv-fam-d protein</fullName>
    </recommendedName>
</protein>
<accession>A0A1Y3DZ88</accession>
<comment type="caution">
    <text evidence="3">The sequence shown here is derived from an EMBL/GenBank/DDBJ whole genome shotgun (WGS) entry which is preliminary data.</text>
</comment>